<organism evidence="1 2">
    <name type="scientific">Moorena producens 3L</name>
    <dbReference type="NCBI Taxonomy" id="489825"/>
    <lineage>
        <taxon>Bacteria</taxon>
        <taxon>Bacillati</taxon>
        <taxon>Cyanobacteriota</taxon>
        <taxon>Cyanophyceae</taxon>
        <taxon>Coleofasciculales</taxon>
        <taxon>Coleofasciculaceae</taxon>
        <taxon>Moorena</taxon>
    </lineage>
</organism>
<protein>
    <submittedName>
        <fullName evidence="1">Uncharacterized protein</fullName>
    </submittedName>
</protein>
<sequence length="47" mass="5247">MPEPGKIEVDSTQAYLVYDLGFGVPETKPDQRVALIKKVKTFYTSAD</sequence>
<proteinExistence type="predicted"/>
<dbReference type="AlphaFoldDB" id="F4XNS9"/>
<evidence type="ECO:0000313" key="1">
    <source>
        <dbReference type="EMBL" id="EGJ33700.1"/>
    </source>
</evidence>
<dbReference type="Proteomes" id="UP000003959">
    <property type="component" value="Unassembled WGS sequence"/>
</dbReference>
<reference evidence="2" key="1">
    <citation type="journal article" date="2011" name="Proc. Natl. Acad. Sci. U.S.A.">
        <title>Genomic insights into the physiology and ecology of the marine filamentous cyanobacterium Lyngbya majuscula.</title>
        <authorList>
            <person name="Jones A.C."/>
            <person name="Monroe E.A."/>
            <person name="Podell S."/>
            <person name="Hess W.R."/>
            <person name="Klages S."/>
            <person name="Esquenazi E."/>
            <person name="Niessen S."/>
            <person name="Hoover H."/>
            <person name="Rothmann M."/>
            <person name="Lasken R.S."/>
            <person name="Yates J.R.III."/>
            <person name="Reinhardt R."/>
            <person name="Kube M."/>
            <person name="Burkart M.D."/>
            <person name="Allen E.E."/>
            <person name="Dorrestein P.C."/>
            <person name="Gerwick W.H."/>
            <person name="Gerwick L."/>
        </authorList>
    </citation>
    <scope>NUCLEOTIDE SEQUENCE [LARGE SCALE GENOMIC DNA]</scope>
    <source>
        <strain evidence="2">3L</strain>
    </source>
</reference>
<keyword evidence="2" id="KW-1185">Reference proteome</keyword>
<name>F4XNS9_9CYAN</name>
<evidence type="ECO:0000313" key="2">
    <source>
        <dbReference type="Proteomes" id="UP000003959"/>
    </source>
</evidence>
<dbReference type="EMBL" id="GL890841">
    <property type="protein sequence ID" value="EGJ33700.1"/>
    <property type="molecule type" value="Genomic_DNA"/>
</dbReference>
<accession>F4XNS9</accession>
<dbReference type="HOGENOM" id="CLU_3170362_0_0_3"/>
<gene>
    <name evidence="1" type="ORF">LYNGBM3L_25230</name>
</gene>